<keyword evidence="5 10" id="KW-0436">Ligase</keyword>
<dbReference type="Pfam" id="PF01425">
    <property type="entry name" value="Amidase"/>
    <property type="match status" value="1"/>
</dbReference>
<evidence type="ECO:0000313" key="12">
    <source>
        <dbReference type="EMBL" id="TDR20730.1"/>
    </source>
</evidence>
<comment type="caution">
    <text evidence="12">The sequence shown here is derived from an EMBL/GenBank/DDBJ whole genome shotgun (WGS) entry which is preliminary data.</text>
</comment>
<evidence type="ECO:0000256" key="8">
    <source>
        <dbReference type="ARBA" id="ARBA00022917"/>
    </source>
</evidence>
<evidence type="ECO:0000313" key="13">
    <source>
        <dbReference type="Proteomes" id="UP000295724"/>
    </source>
</evidence>
<evidence type="ECO:0000256" key="6">
    <source>
        <dbReference type="ARBA" id="ARBA00022741"/>
    </source>
</evidence>
<name>A0A4R6XR64_9GAMM</name>
<keyword evidence="7 10" id="KW-0067">ATP-binding</keyword>
<sequence>MINLSVRAMSAMLESKQISVQELCGVYSDRTQAFNADTNALITIHAELNAAELLQAQALLKQGGHPLAGIPLVHKDLFCTHGVKTTCGSNMLAEFVPPYNATVVQKLSDQGMVSIGKANMDEFAMGSSNEHSAFGLVSNPWDLSRVPGGSSGGSAAAVAARMVPIATGTDTGGSIRQPAAFCGITGIKPSYGRVSRYGMVAFASSLDQGGVMAPSADDCGLVLSAMSGHDPLDSTSAQQPQFDWQKPKTPDSKGLKVGVVSAWIEDLQDEGIKQRTLEAIAQLQANGAELVEIDLPHADLAISAYYVLAPAECSSNLSRFDGVRFGHQTEHVTDLESLYRQSRSEGFGQEVQKRIMIGAWALSSGYYDAYYLKAQKVRRLISDDFKQAFSQVDVIACPVSPEVAFKHGDKSEGVSMYQADKFTIPASLAGLPCLSMPIGFTQGLPVGLQLIGNYFAEQSILSLADQYQQQTNFHLQFPEAFA</sequence>
<dbReference type="EC" id="6.3.5.7" evidence="3 10"/>
<dbReference type="PANTHER" id="PTHR11895">
    <property type="entry name" value="TRANSAMIDASE"/>
    <property type="match status" value="1"/>
</dbReference>
<evidence type="ECO:0000256" key="1">
    <source>
        <dbReference type="ARBA" id="ARBA00008069"/>
    </source>
</evidence>
<organism evidence="12 13">
    <name type="scientific">Marinicella litoralis</name>
    <dbReference type="NCBI Taxonomy" id="644220"/>
    <lineage>
        <taxon>Bacteria</taxon>
        <taxon>Pseudomonadati</taxon>
        <taxon>Pseudomonadota</taxon>
        <taxon>Gammaproteobacteria</taxon>
        <taxon>Lysobacterales</taxon>
        <taxon>Marinicellaceae</taxon>
        <taxon>Marinicella</taxon>
    </lineage>
</organism>
<dbReference type="InterPro" id="IPR000120">
    <property type="entry name" value="Amidase"/>
</dbReference>
<comment type="similarity">
    <text evidence="1 10">Belongs to the amidase family. GatA subfamily.</text>
</comment>
<evidence type="ECO:0000256" key="7">
    <source>
        <dbReference type="ARBA" id="ARBA00022840"/>
    </source>
</evidence>
<evidence type="ECO:0000256" key="2">
    <source>
        <dbReference type="ARBA" id="ARBA00011123"/>
    </source>
</evidence>
<comment type="catalytic activity">
    <reaction evidence="9 10">
        <text>L-glutamyl-tRNA(Gln) + L-glutamine + ATP + H2O = L-glutaminyl-tRNA(Gln) + L-glutamate + ADP + phosphate + H(+)</text>
        <dbReference type="Rhea" id="RHEA:17521"/>
        <dbReference type="Rhea" id="RHEA-COMP:9681"/>
        <dbReference type="Rhea" id="RHEA-COMP:9684"/>
        <dbReference type="ChEBI" id="CHEBI:15377"/>
        <dbReference type="ChEBI" id="CHEBI:15378"/>
        <dbReference type="ChEBI" id="CHEBI:29985"/>
        <dbReference type="ChEBI" id="CHEBI:30616"/>
        <dbReference type="ChEBI" id="CHEBI:43474"/>
        <dbReference type="ChEBI" id="CHEBI:58359"/>
        <dbReference type="ChEBI" id="CHEBI:78520"/>
        <dbReference type="ChEBI" id="CHEBI:78521"/>
        <dbReference type="ChEBI" id="CHEBI:456216"/>
        <dbReference type="EC" id="6.3.5.7"/>
    </reaction>
</comment>
<evidence type="ECO:0000256" key="4">
    <source>
        <dbReference type="ARBA" id="ARBA00014428"/>
    </source>
</evidence>
<evidence type="ECO:0000256" key="5">
    <source>
        <dbReference type="ARBA" id="ARBA00022598"/>
    </source>
</evidence>
<dbReference type="Gene3D" id="3.90.1300.10">
    <property type="entry name" value="Amidase signature (AS) domain"/>
    <property type="match status" value="1"/>
</dbReference>
<dbReference type="SUPFAM" id="SSF75304">
    <property type="entry name" value="Amidase signature (AS) enzymes"/>
    <property type="match status" value="1"/>
</dbReference>
<evidence type="ECO:0000259" key="11">
    <source>
        <dbReference type="Pfam" id="PF01425"/>
    </source>
</evidence>
<dbReference type="HAMAP" id="MF_00120">
    <property type="entry name" value="GatA"/>
    <property type="match status" value="1"/>
</dbReference>
<proteinExistence type="inferred from homology"/>
<evidence type="ECO:0000256" key="3">
    <source>
        <dbReference type="ARBA" id="ARBA00012739"/>
    </source>
</evidence>
<gene>
    <name evidence="10" type="primary">gatA</name>
    <name evidence="12" type="ORF">C8D91_1708</name>
</gene>
<dbReference type="InterPro" id="IPR004412">
    <property type="entry name" value="GatA"/>
</dbReference>
<dbReference type="NCBIfam" id="TIGR00132">
    <property type="entry name" value="gatA"/>
    <property type="match status" value="1"/>
</dbReference>
<keyword evidence="6 10" id="KW-0547">Nucleotide-binding</keyword>
<dbReference type="PANTHER" id="PTHR11895:SF151">
    <property type="entry name" value="GLUTAMYL-TRNA(GLN) AMIDOTRANSFERASE SUBUNIT A"/>
    <property type="match status" value="1"/>
</dbReference>
<keyword evidence="8 10" id="KW-0648">Protein biosynthesis</keyword>
<accession>A0A4R6XR64</accession>
<keyword evidence="13" id="KW-1185">Reference proteome</keyword>
<dbReference type="GO" id="GO:0005524">
    <property type="term" value="F:ATP binding"/>
    <property type="evidence" value="ECO:0007669"/>
    <property type="project" value="UniProtKB-KW"/>
</dbReference>
<reference evidence="12 13" key="1">
    <citation type="submission" date="2019-03" db="EMBL/GenBank/DDBJ databases">
        <title>Genomic Encyclopedia of Type Strains, Phase IV (KMG-IV): sequencing the most valuable type-strain genomes for metagenomic binning, comparative biology and taxonomic classification.</title>
        <authorList>
            <person name="Goeker M."/>
        </authorList>
    </citation>
    <scope>NUCLEOTIDE SEQUENCE [LARGE SCALE GENOMIC DNA]</scope>
    <source>
        <strain evidence="12 13">DSM 25488</strain>
    </source>
</reference>
<feature type="active site" description="Acyl-ester intermediate" evidence="10">
    <location>
        <position position="174"/>
    </location>
</feature>
<protein>
    <recommendedName>
        <fullName evidence="4 10">Glutamyl-tRNA(Gln) amidotransferase subunit A</fullName>
        <shortName evidence="10">Glu-ADT subunit A</shortName>
        <ecNumber evidence="3 10">6.3.5.7</ecNumber>
    </recommendedName>
</protein>
<dbReference type="GO" id="GO:0006412">
    <property type="term" value="P:translation"/>
    <property type="evidence" value="ECO:0007669"/>
    <property type="project" value="UniProtKB-UniRule"/>
</dbReference>
<dbReference type="OrthoDB" id="8872210at2"/>
<dbReference type="InterPro" id="IPR020556">
    <property type="entry name" value="Amidase_CS"/>
</dbReference>
<dbReference type="RefSeq" id="WP_099018559.1">
    <property type="nucleotide sequence ID" value="NZ_NIHB01000001.1"/>
</dbReference>
<evidence type="ECO:0000256" key="9">
    <source>
        <dbReference type="ARBA" id="ARBA00047407"/>
    </source>
</evidence>
<dbReference type="InterPro" id="IPR036928">
    <property type="entry name" value="AS_sf"/>
</dbReference>
<feature type="domain" description="Amidase" evidence="11">
    <location>
        <begin position="26"/>
        <end position="461"/>
    </location>
</feature>
<dbReference type="AlphaFoldDB" id="A0A4R6XR64"/>
<dbReference type="GO" id="GO:0016740">
    <property type="term" value="F:transferase activity"/>
    <property type="evidence" value="ECO:0007669"/>
    <property type="project" value="UniProtKB-KW"/>
</dbReference>
<comment type="function">
    <text evidence="10">Allows the formation of correctly charged Gln-tRNA(Gln) through the transamidation of misacylated Glu-tRNA(Gln) in organisms which lack glutaminyl-tRNA synthetase. The reaction takes place in the presence of glutamine and ATP through an activated gamma-phospho-Glu-tRNA(Gln).</text>
</comment>
<dbReference type="PROSITE" id="PS00571">
    <property type="entry name" value="AMIDASES"/>
    <property type="match status" value="1"/>
</dbReference>
<dbReference type="GO" id="GO:0050567">
    <property type="term" value="F:glutaminyl-tRNA synthase (glutamine-hydrolyzing) activity"/>
    <property type="evidence" value="ECO:0007669"/>
    <property type="project" value="UniProtKB-UniRule"/>
</dbReference>
<feature type="active site" description="Charge relay system" evidence="10">
    <location>
        <position position="75"/>
    </location>
</feature>
<dbReference type="EMBL" id="SNZB01000003">
    <property type="protein sequence ID" value="TDR20730.1"/>
    <property type="molecule type" value="Genomic_DNA"/>
</dbReference>
<dbReference type="InterPro" id="IPR023631">
    <property type="entry name" value="Amidase_dom"/>
</dbReference>
<dbReference type="Proteomes" id="UP000295724">
    <property type="component" value="Unassembled WGS sequence"/>
</dbReference>
<dbReference type="GO" id="GO:0030956">
    <property type="term" value="C:glutamyl-tRNA(Gln) amidotransferase complex"/>
    <property type="evidence" value="ECO:0007669"/>
    <property type="project" value="InterPro"/>
</dbReference>
<feature type="active site" description="Charge relay system" evidence="10">
    <location>
        <position position="150"/>
    </location>
</feature>
<evidence type="ECO:0000256" key="10">
    <source>
        <dbReference type="HAMAP-Rule" id="MF_00120"/>
    </source>
</evidence>
<comment type="subunit">
    <text evidence="2 10">Heterotrimer of A, B and C subunits.</text>
</comment>
<keyword evidence="12" id="KW-0808">Transferase</keyword>